<evidence type="ECO:0000256" key="3">
    <source>
        <dbReference type="ARBA" id="ARBA00023015"/>
    </source>
</evidence>
<feature type="compositionally biased region" description="Basic and acidic residues" evidence="5">
    <location>
        <begin position="440"/>
        <end position="449"/>
    </location>
</feature>
<dbReference type="Proteomes" id="UP000095280">
    <property type="component" value="Unplaced"/>
</dbReference>
<evidence type="ECO:0000313" key="8">
    <source>
        <dbReference type="Proteomes" id="UP000095280"/>
    </source>
</evidence>
<dbReference type="AlphaFoldDB" id="A0A1I8F8E0"/>
<reference evidence="9" key="1">
    <citation type="submission" date="2016-11" db="UniProtKB">
        <authorList>
            <consortium name="WormBaseParasite"/>
        </authorList>
    </citation>
    <scope>IDENTIFICATION</scope>
</reference>
<keyword evidence="4" id="KW-0804">Transcription</keyword>
<feature type="compositionally biased region" description="Basic and acidic residues" evidence="5">
    <location>
        <begin position="365"/>
        <end position="381"/>
    </location>
</feature>
<evidence type="ECO:0000256" key="1">
    <source>
        <dbReference type="ARBA" id="ARBA00007682"/>
    </source>
</evidence>
<dbReference type="Pfam" id="PF04153">
    <property type="entry name" value="NOT2_3_5_C"/>
    <property type="match status" value="1"/>
</dbReference>
<evidence type="ECO:0000313" key="9">
    <source>
        <dbReference type="WBParaSite" id="maker-unitig_23131-snap-gene-0.1-mRNA-1"/>
    </source>
</evidence>
<dbReference type="GO" id="GO:0006355">
    <property type="term" value="P:regulation of DNA-templated transcription"/>
    <property type="evidence" value="ECO:0007669"/>
    <property type="project" value="InterPro"/>
</dbReference>
<dbReference type="WBParaSite" id="maker-unitig_23131-snap-gene-0.1-mRNA-1">
    <property type="protein sequence ID" value="maker-unitig_23131-snap-gene-0.1-mRNA-1"/>
    <property type="gene ID" value="maker-unitig_23131-snap-gene-0.1"/>
</dbReference>
<dbReference type="CDD" id="cd00174">
    <property type="entry name" value="SH3"/>
    <property type="match status" value="1"/>
</dbReference>
<keyword evidence="2" id="KW-0728">SH3 domain</keyword>
<dbReference type="PANTHER" id="PTHR23326">
    <property type="entry name" value="CCR4 NOT-RELATED"/>
    <property type="match status" value="1"/>
</dbReference>
<evidence type="ECO:0000256" key="5">
    <source>
        <dbReference type="SAM" id="MobiDB-lite"/>
    </source>
</evidence>
<protein>
    <submittedName>
        <fullName evidence="9">F-box domain-containing protein</fullName>
    </submittedName>
</protein>
<dbReference type="InterPro" id="IPR036028">
    <property type="entry name" value="SH3-like_dom_sf"/>
</dbReference>
<feature type="region of interest" description="Disordered" evidence="5">
    <location>
        <begin position="116"/>
        <end position="137"/>
    </location>
</feature>
<organism evidence="8 9">
    <name type="scientific">Macrostomum lignano</name>
    <dbReference type="NCBI Taxonomy" id="282301"/>
    <lineage>
        <taxon>Eukaryota</taxon>
        <taxon>Metazoa</taxon>
        <taxon>Spiralia</taxon>
        <taxon>Lophotrochozoa</taxon>
        <taxon>Platyhelminthes</taxon>
        <taxon>Rhabditophora</taxon>
        <taxon>Macrostomorpha</taxon>
        <taxon>Macrostomida</taxon>
        <taxon>Macrostomidae</taxon>
        <taxon>Macrostomum</taxon>
    </lineage>
</organism>
<dbReference type="GO" id="GO:0030015">
    <property type="term" value="C:CCR4-NOT core complex"/>
    <property type="evidence" value="ECO:0007669"/>
    <property type="project" value="InterPro"/>
</dbReference>
<dbReference type="SUPFAM" id="SSF50044">
    <property type="entry name" value="SH3-domain"/>
    <property type="match status" value="1"/>
</dbReference>
<feature type="domain" description="SH3" evidence="6">
    <location>
        <begin position="391"/>
        <end position="413"/>
    </location>
</feature>
<evidence type="ECO:0000256" key="4">
    <source>
        <dbReference type="ARBA" id="ARBA00023163"/>
    </source>
</evidence>
<evidence type="ECO:0000259" key="7">
    <source>
        <dbReference type="Pfam" id="PF04153"/>
    </source>
</evidence>
<accession>A0A1I8F8E0</accession>
<feature type="domain" description="NOT2/NOT3/NOT5 C-terminal" evidence="7">
    <location>
        <begin position="138"/>
        <end position="200"/>
    </location>
</feature>
<dbReference type="InterPro" id="IPR001452">
    <property type="entry name" value="SH3_domain"/>
</dbReference>
<comment type="similarity">
    <text evidence="1">Belongs to the CNOT2/3/5 family.</text>
</comment>
<feature type="region of interest" description="Disordered" evidence="5">
    <location>
        <begin position="357"/>
        <end position="381"/>
    </location>
</feature>
<dbReference type="GO" id="GO:2000036">
    <property type="term" value="P:regulation of stem cell population maintenance"/>
    <property type="evidence" value="ECO:0007669"/>
    <property type="project" value="UniProtKB-ARBA"/>
</dbReference>
<feature type="region of interest" description="Disordered" evidence="5">
    <location>
        <begin position="1"/>
        <end position="44"/>
    </location>
</feature>
<dbReference type="Pfam" id="PF00018">
    <property type="entry name" value="SH3_1"/>
    <property type="match status" value="1"/>
</dbReference>
<name>A0A1I8F8E0_9PLAT</name>
<dbReference type="InterPro" id="IPR007282">
    <property type="entry name" value="NOT2/3/5_C"/>
</dbReference>
<dbReference type="Gene3D" id="2.30.30.40">
    <property type="entry name" value="SH3 Domains"/>
    <property type="match status" value="1"/>
</dbReference>
<dbReference type="Gene3D" id="2.30.30.1020">
    <property type="entry name" value="CCR4-NOT complex subunit 2/3/5, C-terminal domain"/>
    <property type="match status" value="1"/>
</dbReference>
<dbReference type="InterPro" id="IPR038635">
    <property type="entry name" value="CCR4-NOT_su2/3/5_C_sf"/>
</dbReference>
<proteinExistence type="inferred from homology"/>
<dbReference type="InterPro" id="IPR040168">
    <property type="entry name" value="Not2/3/5"/>
</dbReference>
<evidence type="ECO:0000256" key="2">
    <source>
        <dbReference type="ARBA" id="ARBA00022443"/>
    </source>
</evidence>
<keyword evidence="8" id="KW-1185">Reference proteome</keyword>
<keyword evidence="3" id="KW-0805">Transcription regulation</keyword>
<sequence>MPAFVAAGEQKSGAASCRVSPSSRGFPGSARRPPSGLSGERRSSRGRNWRAFLSIARQAVARGGSGAASSGDRFGMLGLLSFIRLCEENRERHQVHRRGGWTPMASAWRMTPAKVLGPSRPAGVPGRPSSPGRLPPPPLDQLPVETLFWMFYACTCDRLQLCAAKELHKRHWRWVKADRLWVTRSGDKHERLSGAEGERGPLPVLGTRTAGLCRPRSSPFTTTRLTTRLPNFPDRRYRLAAAAATAGDRGARCRTRQRLPLRRRLACDVDPELVTLAELNGSRLCPANYVRMADHSCESGPMYSATQPRKTIHVRKQAALLKDEGGKYYLWMIKYQQAELHQQTNSHMLLLREHGETGSGALRPLDPEQGRPGRPGRTPDHRLAQQPAAVVALFDFNPQDPDELRFRQNDVITYWARRTRVGRMDRAGLLLDSNTTDNRSTSRPDDWHSGTRSRSLTPKTGDVAEALVIAVC</sequence>
<feature type="region of interest" description="Disordered" evidence="5">
    <location>
        <begin position="432"/>
        <end position="458"/>
    </location>
</feature>
<evidence type="ECO:0000259" key="6">
    <source>
        <dbReference type="Pfam" id="PF00018"/>
    </source>
</evidence>
<feature type="compositionally biased region" description="Low complexity" evidence="5">
    <location>
        <begin position="118"/>
        <end position="132"/>
    </location>
</feature>